<keyword evidence="2" id="KW-1185">Reference proteome</keyword>
<organism evidence="1 2">
    <name type="scientific">Echinicola jeungdonensis</name>
    <dbReference type="NCBI Taxonomy" id="709343"/>
    <lineage>
        <taxon>Bacteria</taxon>
        <taxon>Pseudomonadati</taxon>
        <taxon>Bacteroidota</taxon>
        <taxon>Cytophagia</taxon>
        <taxon>Cytophagales</taxon>
        <taxon>Cyclobacteriaceae</taxon>
        <taxon>Echinicola</taxon>
    </lineage>
</organism>
<protein>
    <submittedName>
        <fullName evidence="1">Uncharacterized protein</fullName>
    </submittedName>
</protein>
<reference evidence="1 2" key="1">
    <citation type="submission" date="2024-09" db="EMBL/GenBank/DDBJ databases">
        <authorList>
            <person name="Sun Q."/>
            <person name="Mori K."/>
        </authorList>
    </citation>
    <scope>NUCLEOTIDE SEQUENCE [LARGE SCALE GENOMIC DNA]</scope>
    <source>
        <strain evidence="1 2">CECT 7682</strain>
    </source>
</reference>
<dbReference type="RefSeq" id="WP_290247455.1">
    <property type="nucleotide sequence ID" value="NZ_JAUFQT010000001.1"/>
</dbReference>
<gene>
    <name evidence="1" type="ORF">ACFFUR_03755</name>
</gene>
<evidence type="ECO:0000313" key="1">
    <source>
        <dbReference type="EMBL" id="MFB9210908.1"/>
    </source>
</evidence>
<accession>A0ABV5J286</accession>
<dbReference type="Proteomes" id="UP001589654">
    <property type="component" value="Unassembled WGS sequence"/>
</dbReference>
<sequence length="101" mass="11811">MIYQVKAKFNFDKAREFYQKLTDGTIEKQRPDGPEIVSSMKRATIDERGKINWTEMCFCATPLQHERATVYDTYFTEIKTEPISDHKAIEGMSFMEKLSAF</sequence>
<dbReference type="EMBL" id="JBHMEW010000011">
    <property type="protein sequence ID" value="MFB9210908.1"/>
    <property type="molecule type" value="Genomic_DNA"/>
</dbReference>
<proteinExistence type="predicted"/>
<comment type="caution">
    <text evidence="1">The sequence shown here is derived from an EMBL/GenBank/DDBJ whole genome shotgun (WGS) entry which is preliminary data.</text>
</comment>
<evidence type="ECO:0000313" key="2">
    <source>
        <dbReference type="Proteomes" id="UP001589654"/>
    </source>
</evidence>
<name>A0ABV5J286_9BACT</name>